<proteinExistence type="predicted"/>
<feature type="domain" description="Carrier" evidence="1">
    <location>
        <begin position="3"/>
        <end position="83"/>
    </location>
</feature>
<organism evidence="2 3">
    <name type="scientific">Phenylobacterium deserti</name>
    <dbReference type="NCBI Taxonomy" id="1914756"/>
    <lineage>
        <taxon>Bacteria</taxon>
        <taxon>Pseudomonadati</taxon>
        <taxon>Pseudomonadota</taxon>
        <taxon>Alphaproteobacteria</taxon>
        <taxon>Caulobacterales</taxon>
        <taxon>Caulobacteraceae</taxon>
        <taxon>Phenylobacterium</taxon>
    </lineage>
</organism>
<dbReference type="Proteomes" id="UP000249725">
    <property type="component" value="Unassembled WGS sequence"/>
</dbReference>
<dbReference type="InterPro" id="IPR036736">
    <property type="entry name" value="ACP-like_sf"/>
</dbReference>
<reference evidence="3" key="1">
    <citation type="submission" date="2018-05" db="EMBL/GenBank/DDBJ databases">
        <authorList>
            <person name="Li X."/>
        </authorList>
    </citation>
    <scope>NUCLEOTIDE SEQUENCE [LARGE SCALE GENOMIC DNA]</scope>
    <source>
        <strain evidence="3">YIM 73061</strain>
    </source>
</reference>
<dbReference type="OrthoDB" id="7508733at2"/>
<dbReference type="SUPFAM" id="SSF47336">
    <property type="entry name" value="ACP-like"/>
    <property type="match status" value="1"/>
</dbReference>
<dbReference type="Pfam" id="PF00550">
    <property type="entry name" value="PP-binding"/>
    <property type="match status" value="1"/>
</dbReference>
<evidence type="ECO:0000313" key="2">
    <source>
        <dbReference type="EMBL" id="RAK52388.1"/>
    </source>
</evidence>
<dbReference type="InterPro" id="IPR009081">
    <property type="entry name" value="PP-bd_ACP"/>
</dbReference>
<keyword evidence="3" id="KW-1185">Reference proteome</keyword>
<name>A0A328AHQ6_9CAUL</name>
<dbReference type="PROSITE" id="PS50075">
    <property type="entry name" value="CARRIER"/>
    <property type="match status" value="1"/>
</dbReference>
<comment type="caution">
    <text evidence="2">The sequence shown here is derived from an EMBL/GenBank/DDBJ whole genome shotgun (WGS) entry which is preliminary data.</text>
</comment>
<dbReference type="EMBL" id="QFYR01000003">
    <property type="protein sequence ID" value="RAK52388.1"/>
    <property type="molecule type" value="Genomic_DNA"/>
</dbReference>
<accession>A0A328AHQ6</accession>
<evidence type="ECO:0000259" key="1">
    <source>
        <dbReference type="PROSITE" id="PS50075"/>
    </source>
</evidence>
<evidence type="ECO:0000313" key="3">
    <source>
        <dbReference type="Proteomes" id="UP000249725"/>
    </source>
</evidence>
<gene>
    <name evidence="2" type="ORF">DJ018_14770</name>
</gene>
<protein>
    <submittedName>
        <fullName evidence="2">Acyl carrier protein</fullName>
    </submittedName>
</protein>
<sequence>MDVTMAVTKENLMRFLQEELTVKEADLAPDAPLFSSGLIDSFSLVSLLSFLETEGGFMIDPVDVNLENFDTIERILAYAAGQSAALGQEAAAS</sequence>
<dbReference type="AlphaFoldDB" id="A0A328AHQ6"/>
<dbReference type="Gene3D" id="1.10.1200.10">
    <property type="entry name" value="ACP-like"/>
    <property type="match status" value="1"/>
</dbReference>